<reference evidence="1" key="1">
    <citation type="submission" date="2023-07" db="EMBL/GenBank/DDBJ databases">
        <title>Genome content predicts the carbon catabolic preferences of heterotrophic bacteria.</title>
        <authorList>
            <person name="Gralka M."/>
        </authorList>
    </citation>
    <scope>NUCLEOTIDE SEQUENCE</scope>
    <source>
        <strain evidence="1">I3M17_2</strain>
    </source>
</reference>
<gene>
    <name evidence="1" type="ORF">Q4521_22650</name>
</gene>
<evidence type="ECO:0000313" key="1">
    <source>
        <dbReference type="EMBL" id="MDO6425292.1"/>
    </source>
</evidence>
<proteinExistence type="predicted"/>
<accession>A0AAW7XFW6</accession>
<feature type="non-terminal residue" evidence="1">
    <location>
        <position position="75"/>
    </location>
</feature>
<name>A0AAW7XFW6_9GAMM</name>
<evidence type="ECO:0000313" key="2">
    <source>
        <dbReference type="Proteomes" id="UP001169760"/>
    </source>
</evidence>
<dbReference type="AlphaFoldDB" id="A0AAW7XFW6"/>
<organism evidence="1 2">
    <name type="scientific">Saccharophagus degradans</name>
    <dbReference type="NCBI Taxonomy" id="86304"/>
    <lineage>
        <taxon>Bacteria</taxon>
        <taxon>Pseudomonadati</taxon>
        <taxon>Pseudomonadota</taxon>
        <taxon>Gammaproteobacteria</taxon>
        <taxon>Cellvibrionales</taxon>
        <taxon>Cellvibrionaceae</taxon>
        <taxon>Saccharophagus</taxon>
    </lineage>
</organism>
<comment type="caution">
    <text evidence="1">The sequence shown here is derived from an EMBL/GenBank/DDBJ whole genome shotgun (WGS) entry which is preliminary data.</text>
</comment>
<sequence>MKGRKIPEGAKERIKEMQNKLSVKNYVLTFEKDISLFEELQDNSQEVPSDPRRGMMQLMMSQNSGTVYKNIATKE</sequence>
<dbReference type="EMBL" id="JAUOPB010000572">
    <property type="protein sequence ID" value="MDO6425292.1"/>
    <property type="molecule type" value="Genomic_DNA"/>
</dbReference>
<dbReference type="Proteomes" id="UP001169760">
    <property type="component" value="Unassembled WGS sequence"/>
</dbReference>
<dbReference type="RefSeq" id="WP_303494778.1">
    <property type="nucleotide sequence ID" value="NZ_JAUOPB010000572.1"/>
</dbReference>
<protein>
    <submittedName>
        <fullName evidence="1">Uncharacterized protein</fullName>
    </submittedName>
</protein>